<feature type="region of interest" description="Disordered" evidence="1">
    <location>
        <begin position="195"/>
        <end position="239"/>
    </location>
</feature>
<organism evidence="2 3">
    <name type="scientific">Biomphalaria glabrata</name>
    <name type="common">Bloodfluke planorb</name>
    <name type="synonym">Freshwater snail</name>
    <dbReference type="NCBI Taxonomy" id="6526"/>
    <lineage>
        <taxon>Eukaryota</taxon>
        <taxon>Metazoa</taxon>
        <taxon>Spiralia</taxon>
        <taxon>Lophotrochozoa</taxon>
        <taxon>Mollusca</taxon>
        <taxon>Gastropoda</taxon>
        <taxon>Heterobranchia</taxon>
        <taxon>Euthyneura</taxon>
        <taxon>Panpulmonata</taxon>
        <taxon>Hygrophila</taxon>
        <taxon>Lymnaeoidea</taxon>
        <taxon>Planorbidae</taxon>
        <taxon>Biomphalaria</taxon>
    </lineage>
</organism>
<dbReference type="OrthoDB" id="6147954at2759"/>
<protein>
    <submittedName>
        <fullName evidence="3">Mitogen-activated protein kinase kinase kinase 13-like</fullName>
    </submittedName>
</protein>
<feature type="compositionally biased region" description="Acidic residues" evidence="1">
    <location>
        <begin position="310"/>
        <end position="323"/>
    </location>
</feature>
<dbReference type="AlphaFoldDB" id="A0A9W2YF10"/>
<keyword evidence="2" id="KW-1185">Reference proteome</keyword>
<feature type="region of interest" description="Disordered" evidence="1">
    <location>
        <begin position="286"/>
        <end position="371"/>
    </location>
</feature>
<dbReference type="Proteomes" id="UP001165740">
    <property type="component" value="Chromosome 12"/>
</dbReference>
<dbReference type="RefSeq" id="XP_055861313.1">
    <property type="nucleotide sequence ID" value="XM_056005338.1"/>
</dbReference>
<evidence type="ECO:0000313" key="2">
    <source>
        <dbReference type="Proteomes" id="UP001165740"/>
    </source>
</evidence>
<proteinExistence type="predicted"/>
<sequence length="388" mass="43256">MGSELSYQWTRSAKPRNRPSFRQILMHLEIASAELLRFSREDFSESQEIWRKEICENFQKMKAEGSNLLQLEEELIKRRIKDVREHYESKLNNLYIELTACMLQLEKRERELIKPDSMKNTEGSMTTSSELVPPSPMKLASLDTQTSDKLNPAGLHPTDHAPYSGTFKFLGPATAIGEYRSEDEADGQETRLTHMENNMKKRQECCSRNSSTSATRHLPISKHSPVSKHLPASKQNSSSYQDNNINDVCFGCDGGCGDATCSRNAHPRGYNTLGNLESNCFQSGIEKRNESPEKTNAPKKFRNTKHSEDSCSEEVGDVSEDDESSSHPPCCQSLSTLSSEGVLSEEDMTSNRSGHQDGSGDNGLLSTGSAENLQAELTKFTNIPDGLS</sequence>
<feature type="compositionally biased region" description="Polar residues" evidence="1">
    <location>
        <begin position="206"/>
        <end position="215"/>
    </location>
</feature>
<evidence type="ECO:0000313" key="3">
    <source>
        <dbReference type="RefSeq" id="XP_055861313.1"/>
    </source>
</evidence>
<feature type="compositionally biased region" description="Polar residues" evidence="1">
    <location>
        <begin position="332"/>
        <end position="341"/>
    </location>
</feature>
<name>A0A9W2YF10_BIOGL</name>
<reference evidence="3" key="1">
    <citation type="submission" date="2025-08" db="UniProtKB">
        <authorList>
            <consortium name="RefSeq"/>
        </authorList>
    </citation>
    <scope>IDENTIFICATION</scope>
</reference>
<gene>
    <name evidence="3" type="primary">LOC129921957</name>
</gene>
<evidence type="ECO:0000256" key="1">
    <source>
        <dbReference type="SAM" id="MobiDB-lite"/>
    </source>
</evidence>
<feature type="compositionally biased region" description="Basic and acidic residues" evidence="1">
    <location>
        <begin position="195"/>
        <end position="205"/>
    </location>
</feature>
<dbReference type="GeneID" id="129921957"/>
<accession>A0A9W2YF10</accession>